<dbReference type="GO" id="GO:0005737">
    <property type="term" value="C:cytoplasm"/>
    <property type="evidence" value="ECO:0007669"/>
    <property type="project" value="TreeGrafter"/>
</dbReference>
<dbReference type="SUPFAM" id="SSF56112">
    <property type="entry name" value="Protein kinase-like (PK-like)"/>
    <property type="match status" value="1"/>
</dbReference>
<keyword evidence="1" id="KW-0444">Lipid biosynthesis</keyword>
<dbReference type="eggNOG" id="KOG4720">
    <property type="taxonomic scope" value="Eukaryota"/>
</dbReference>
<keyword evidence="2" id="KW-1208">Phospholipid metabolism</keyword>
<proteinExistence type="inferred from homology"/>
<dbReference type="EnsemblMetazoa" id="SMAR010511-RA">
    <property type="protein sequence ID" value="SMAR010511-PA"/>
    <property type="gene ID" value="SMAR010511"/>
</dbReference>
<evidence type="ECO:0000313" key="7">
    <source>
        <dbReference type="Proteomes" id="UP000014500"/>
    </source>
</evidence>
<dbReference type="PANTHER" id="PTHR22603">
    <property type="entry name" value="CHOLINE/ETHANOALAMINE KINASE"/>
    <property type="match status" value="1"/>
</dbReference>
<evidence type="ECO:0000256" key="4">
    <source>
        <dbReference type="ARBA" id="ARBA00038211"/>
    </source>
</evidence>
<accession>T1J9W0</accession>
<evidence type="ECO:0000256" key="1">
    <source>
        <dbReference type="ARBA" id="ARBA00023209"/>
    </source>
</evidence>
<protein>
    <recommendedName>
        <fullName evidence="5">ethanolamine kinase</fullName>
        <ecNumber evidence="5">2.7.1.82</ecNumber>
    </recommendedName>
</protein>
<comment type="pathway">
    <text evidence="3">Phospholipid metabolism; phosphatidylethanolamine biosynthesis; phosphatidylethanolamine from ethanolamine: step 1/3.</text>
</comment>
<dbReference type="GO" id="GO:0004305">
    <property type="term" value="F:ethanolamine kinase activity"/>
    <property type="evidence" value="ECO:0007669"/>
    <property type="project" value="UniProtKB-EC"/>
</dbReference>
<keyword evidence="1" id="KW-0594">Phospholipid biosynthesis</keyword>
<dbReference type="HOGENOM" id="CLU_012712_1_0_1"/>
<dbReference type="EC" id="2.7.1.82" evidence="5"/>
<dbReference type="EMBL" id="JH431979">
    <property type="status" value="NOT_ANNOTATED_CDS"/>
    <property type="molecule type" value="Genomic_DNA"/>
</dbReference>
<dbReference type="GO" id="GO:0006646">
    <property type="term" value="P:phosphatidylethanolamine biosynthetic process"/>
    <property type="evidence" value="ECO:0007669"/>
    <property type="project" value="TreeGrafter"/>
</dbReference>
<dbReference type="Gene3D" id="3.30.200.20">
    <property type="entry name" value="Phosphorylase Kinase, domain 1"/>
    <property type="match status" value="1"/>
</dbReference>
<sequence length="357" mass="41582">MKVPHVEILVNEADPENDIKNVIAAFKPEWKTEEIQFKTSKKEATAGLLNTMIKCYTHPKPLDAIMIRVYGSPKIAEYLNRINEVKNIKLIHDLYGFAPQLLATFTNGFCYKYICGEIMTRETVRLPKNAKIIAKQLALLHSTKIEEDFQLPSIINKYLLSVLPFGYPESLKKPEDDVRFQKYLPKKAFVEVECKRVIDRVKEFNLETVLSHNDMRSENIVWNKETGLITFVDWECAGTSPLPADIAYHFWRYSGIEDMDLSMYPDKDFQMEWLRTYLETYYSQTKSDENKNVSDIDVERLYVQVNTYYLLNLIQGVASVGFTDDMDDFPLDLIEIGRKSYIEYLKLRDSILSLKMP</sequence>
<dbReference type="PANTHER" id="PTHR22603:SF66">
    <property type="entry name" value="ETHANOLAMINE KINASE"/>
    <property type="match status" value="1"/>
</dbReference>
<comment type="similarity">
    <text evidence="4">Belongs to the choline/ethanolamine kinase family.</text>
</comment>
<reference evidence="7" key="1">
    <citation type="submission" date="2011-05" db="EMBL/GenBank/DDBJ databases">
        <authorList>
            <person name="Richards S.R."/>
            <person name="Qu J."/>
            <person name="Jiang H."/>
            <person name="Jhangiani S.N."/>
            <person name="Agravi P."/>
            <person name="Goodspeed R."/>
            <person name="Gross S."/>
            <person name="Mandapat C."/>
            <person name="Jackson L."/>
            <person name="Mathew T."/>
            <person name="Pu L."/>
            <person name="Thornton R."/>
            <person name="Saada N."/>
            <person name="Wilczek-Boney K.B."/>
            <person name="Lee S."/>
            <person name="Kovar C."/>
            <person name="Wu Y."/>
            <person name="Scherer S.E."/>
            <person name="Worley K.C."/>
            <person name="Muzny D.M."/>
            <person name="Gibbs R."/>
        </authorList>
    </citation>
    <scope>NUCLEOTIDE SEQUENCE</scope>
    <source>
        <strain evidence="7">Brora</strain>
    </source>
</reference>
<keyword evidence="7" id="KW-1185">Reference proteome</keyword>
<dbReference type="Gene3D" id="3.90.1200.10">
    <property type="match status" value="1"/>
</dbReference>
<dbReference type="STRING" id="126957.T1J9W0"/>
<dbReference type="AlphaFoldDB" id="T1J9W0"/>
<evidence type="ECO:0000313" key="6">
    <source>
        <dbReference type="EnsemblMetazoa" id="SMAR010511-PA"/>
    </source>
</evidence>
<dbReference type="Proteomes" id="UP000014500">
    <property type="component" value="Unassembled WGS sequence"/>
</dbReference>
<evidence type="ECO:0000256" key="2">
    <source>
        <dbReference type="ARBA" id="ARBA00023264"/>
    </source>
</evidence>
<keyword evidence="1" id="KW-0443">Lipid metabolism</keyword>
<organism evidence="6 7">
    <name type="scientific">Strigamia maritima</name>
    <name type="common">European centipede</name>
    <name type="synonym">Geophilus maritimus</name>
    <dbReference type="NCBI Taxonomy" id="126957"/>
    <lineage>
        <taxon>Eukaryota</taxon>
        <taxon>Metazoa</taxon>
        <taxon>Ecdysozoa</taxon>
        <taxon>Arthropoda</taxon>
        <taxon>Myriapoda</taxon>
        <taxon>Chilopoda</taxon>
        <taxon>Pleurostigmophora</taxon>
        <taxon>Geophilomorpha</taxon>
        <taxon>Linotaeniidae</taxon>
        <taxon>Strigamia</taxon>
    </lineage>
</organism>
<dbReference type="OMA" id="NDMRSEN"/>
<dbReference type="Pfam" id="PF01633">
    <property type="entry name" value="Choline_kinase"/>
    <property type="match status" value="1"/>
</dbReference>
<name>T1J9W0_STRMM</name>
<evidence type="ECO:0000256" key="3">
    <source>
        <dbReference type="ARBA" id="ARBA00037883"/>
    </source>
</evidence>
<dbReference type="PhylomeDB" id="T1J9W0"/>
<dbReference type="InterPro" id="IPR011009">
    <property type="entry name" value="Kinase-like_dom_sf"/>
</dbReference>
<reference evidence="6" key="2">
    <citation type="submission" date="2015-02" db="UniProtKB">
        <authorList>
            <consortium name="EnsemblMetazoa"/>
        </authorList>
    </citation>
    <scope>IDENTIFICATION</scope>
</reference>
<evidence type="ECO:0000256" key="5">
    <source>
        <dbReference type="ARBA" id="ARBA00038874"/>
    </source>
</evidence>